<dbReference type="Proteomes" id="UP000199155">
    <property type="component" value="Unassembled WGS sequence"/>
</dbReference>
<sequence length="81" mass="9012">MTAADIARLDVPREELERELATLRAARARTLSESQRIAYANDEDLVAHPEWSSQAADYPGWAEHIAALAALNRKPQPRSTT</sequence>
<dbReference type="OrthoDB" id="4336722at2"/>
<dbReference type="AlphaFoldDB" id="A0A1G9IVJ7"/>
<evidence type="ECO:0000313" key="1">
    <source>
        <dbReference type="EMBL" id="SDL29075.1"/>
    </source>
</evidence>
<reference evidence="1 2" key="1">
    <citation type="submission" date="2016-10" db="EMBL/GenBank/DDBJ databases">
        <authorList>
            <person name="de Groot N.N."/>
        </authorList>
    </citation>
    <scope>NUCLEOTIDE SEQUENCE [LARGE SCALE GENOMIC DNA]</scope>
    <source>
        <strain evidence="1 2">CGMCC 4.5727</strain>
    </source>
</reference>
<protein>
    <submittedName>
        <fullName evidence="1">Uncharacterized protein</fullName>
    </submittedName>
</protein>
<keyword evidence="2" id="KW-1185">Reference proteome</keyword>
<dbReference type="RefSeq" id="WP_093617611.1">
    <property type="nucleotide sequence ID" value="NZ_FNFF01000025.1"/>
</dbReference>
<gene>
    <name evidence="1" type="ORF">SAMN05421806_12586</name>
</gene>
<evidence type="ECO:0000313" key="2">
    <source>
        <dbReference type="Proteomes" id="UP000199155"/>
    </source>
</evidence>
<name>A0A1G9IVJ7_9ACTN</name>
<dbReference type="STRING" id="417292.SAMN05421806_12586"/>
<dbReference type="EMBL" id="FNFF01000025">
    <property type="protein sequence ID" value="SDL29075.1"/>
    <property type="molecule type" value="Genomic_DNA"/>
</dbReference>
<accession>A0A1G9IVJ7</accession>
<proteinExistence type="predicted"/>
<organism evidence="1 2">
    <name type="scientific">Streptomyces indicus</name>
    <dbReference type="NCBI Taxonomy" id="417292"/>
    <lineage>
        <taxon>Bacteria</taxon>
        <taxon>Bacillati</taxon>
        <taxon>Actinomycetota</taxon>
        <taxon>Actinomycetes</taxon>
        <taxon>Kitasatosporales</taxon>
        <taxon>Streptomycetaceae</taxon>
        <taxon>Streptomyces</taxon>
    </lineage>
</organism>